<gene>
    <name evidence="2" type="ORF">BKA10_002386</name>
</gene>
<evidence type="ECO:0000313" key="3">
    <source>
        <dbReference type="Proteomes" id="UP000549113"/>
    </source>
</evidence>
<keyword evidence="1" id="KW-1133">Transmembrane helix</keyword>
<evidence type="ECO:0000313" key="2">
    <source>
        <dbReference type="EMBL" id="MBB4140592.1"/>
    </source>
</evidence>
<organism evidence="2 3">
    <name type="scientific">Microbacterium invictum</name>
    <dbReference type="NCBI Taxonomy" id="515415"/>
    <lineage>
        <taxon>Bacteria</taxon>
        <taxon>Bacillati</taxon>
        <taxon>Actinomycetota</taxon>
        <taxon>Actinomycetes</taxon>
        <taxon>Micrococcales</taxon>
        <taxon>Microbacteriaceae</taxon>
        <taxon>Microbacterium</taxon>
    </lineage>
</organism>
<dbReference type="Proteomes" id="UP000549113">
    <property type="component" value="Unassembled WGS sequence"/>
</dbReference>
<feature type="transmembrane region" description="Helical" evidence="1">
    <location>
        <begin position="13"/>
        <end position="36"/>
    </location>
</feature>
<reference evidence="2 3" key="1">
    <citation type="submission" date="2020-08" db="EMBL/GenBank/DDBJ databases">
        <title>Sequencing the genomes of 1000 actinobacteria strains.</title>
        <authorList>
            <person name="Klenk H.-P."/>
        </authorList>
    </citation>
    <scope>NUCLEOTIDE SEQUENCE [LARGE SCALE GENOMIC DNA]</scope>
    <source>
        <strain evidence="2 3">DSM 19600</strain>
    </source>
</reference>
<protein>
    <submittedName>
        <fullName evidence="2">Membrane protein YesL</fullName>
    </submittedName>
</protein>
<sequence>MYAALWRVLPGPAWVRVLILVLAAAAILYGLFFYAFPWVSHFITPTESTIGG</sequence>
<dbReference type="EMBL" id="JACIFH010000001">
    <property type="protein sequence ID" value="MBB4140592.1"/>
    <property type="molecule type" value="Genomic_DNA"/>
</dbReference>
<dbReference type="AlphaFoldDB" id="A0AA40SQW1"/>
<name>A0AA40SQW1_9MICO</name>
<evidence type="ECO:0000256" key="1">
    <source>
        <dbReference type="SAM" id="Phobius"/>
    </source>
</evidence>
<accession>A0AA40SQW1</accession>
<proteinExistence type="predicted"/>
<comment type="caution">
    <text evidence="2">The sequence shown here is derived from an EMBL/GenBank/DDBJ whole genome shotgun (WGS) entry which is preliminary data.</text>
</comment>
<keyword evidence="1" id="KW-0472">Membrane</keyword>
<dbReference type="RefSeq" id="WP_183500106.1">
    <property type="nucleotide sequence ID" value="NZ_BAABCO010000004.1"/>
</dbReference>
<keyword evidence="1" id="KW-0812">Transmembrane</keyword>
<keyword evidence="3" id="KW-1185">Reference proteome</keyword>